<reference evidence="2" key="1">
    <citation type="submission" date="2020-11" db="EMBL/GenBank/DDBJ databases">
        <authorList>
            <consortium name="DOE Joint Genome Institute"/>
            <person name="Ahrendt S."/>
            <person name="Riley R."/>
            <person name="Andreopoulos W."/>
            <person name="Labutti K."/>
            <person name="Pangilinan J."/>
            <person name="Ruiz-Duenas F.J."/>
            <person name="Barrasa J.M."/>
            <person name="Sanchez-Garcia M."/>
            <person name="Camarero S."/>
            <person name="Miyauchi S."/>
            <person name="Serrano A."/>
            <person name="Linde D."/>
            <person name="Babiker R."/>
            <person name="Drula E."/>
            <person name="Ayuso-Fernandez I."/>
            <person name="Pacheco R."/>
            <person name="Padilla G."/>
            <person name="Ferreira P."/>
            <person name="Barriuso J."/>
            <person name="Kellner H."/>
            <person name="Castanera R."/>
            <person name="Alfaro M."/>
            <person name="Ramirez L."/>
            <person name="Pisabarro A.G."/>
            <person name="Kuo A."/>
            <person name="Tritt A."/>
            <person name="Lipzen A."/>
            <person name="He G."/>
            <person name="Yan M."/>
            <person name="Ng V."/>
            <person name="Cullen D."/>
            <person name="Martin F."/>
            <person name="Rosso M.-N."/>
            <person name="Henrissat B."/>
            <person name="Hibbett D."/>
            <person name="Martinez A.T."/>
            <person name="Grigoriev I.V."/>
        </authorList>
    </citation>
    <scope>NUCLEOTIDE SEQUENCE</scope>
    <source>
        <strain evidence="2">MF-IS2</strain>
    </source>
</reference>
<comment type="caution">
    <text evidence="2">The sequence shown here is derived from an EMBL/GenBank/DDBJ whole genome shotgun (WGS) entry which is preliminary data.</text>
</comment>
<accession>A0A9P6CBC4</accession>
<dbReference type="OrthoDB" id="4023585at2759"/>
<organism evidence="2 3">
    <name type="scientific">Macrolepiota fuliginosa MF-IS2</name>
    <dbReference type="NCBI Taxonomy" id="1400762"/>
    <lineage>
        <taxon>Eukaryota</taxon>
        <taxon>Fungi</taxon>
        <taxon>Dikarya</taxon>
        <taxon>Basidiomycota</taxon>
        <taxon>Agaricomycotina</taxon>
        <taxon>Agaricomycetes</taxon>
        <taxon>Agaricomycetidae</taxon>
        <taxon>Agaricales</taxon>
        <taxon>Agaricineae</taxon>
        <taxon>Agaricaceae</taxon>
        <taxon>Macrolepiota</taxon>
    </lineage>
</organism>
<proteinExistence type="predicted"/>
<evidence type="ECO:0000313" key="2">
    <source>
        <dbReference type="EMBL" id="KAF9454989.1"/>
    </source>
</evidence>
<dbReference type="Proteomes" id="UP000807342">
    <property type="component" value="Unassembled WGS sequence"/>
</dbReference>
<evidence type="ECO:0000313" key="3">
    <source>
        <dbReference type="Proteomes" id="UP000807342"/>
    </source>
</evidence>
<protein>
    <submittedName>
        <fullName evidence="2">Uncharacterized protein</fullName>
    </submittedName>
</protein>
<evidence type="ECO:0000256" key="1">
    <source>
        <dbReference type="SAM" id="MobiDB-lite"/>
    </source>
</evidence>
<name>A0A9P6CBC4_9AGAR</name>
<gene>
    <name evidence="2" type="ORF">P691DRAFT_754114</name>
</gene>
<feature type="region of interest" description="Disordered" evidence="1">
    <location>
        <begin position="68"/>
        <end position="110"/>
    </location>
</feature>
<dbReference type="AlphaFoldDB" id="A0A9P6CBC4"/>
<sequence length="110" mass="12180">MINPVVRSARISAFRATVPTITRQFHSSLIARETMGEKVREMGHKVNLKVGQGLASAIDTGEKVTQATKEKMEGAQEDAKESKDHVEKKAGDVMEDARKSKENLKKELDT</sequence>
<dbReference type="EMBL" id="MU151051">
    <property type="protein sequence ID" value="KAF9454989.1"/>
    <property type="molecule type" value="Genomic_DNA"/>
</dbReference>
<keyword evidence="3" id="KW-1185">Reference proteome</keyword>